<evidence type="ECO:0000313" key="3">
    <source>
        <dbReference type="Proteomes" id="UP000236724"/>
    </source>
</evidence>
<accession>A0A1H6FAV8</accession>
<dbReference type="Gene3D" id="3.90.1580.10">
    <property type="entry name" value="paralog of FGE (formylglycine-generating enzyme)"/>
    <property type="match status" value="1"/>
</dbReference>
<dbReference type="InterPro" id="IPR051043">
    <property type="entry name" value="Sulfatase_Mod_Factor_Kinase"/>
</dbReference>
<dbReference type="GO" id="GO:0004674">
    <property type="term" value="F:protein serine/threonine kinase activity"/>
    <property type="evidence" value="ECO:0007669"/>
    <property type="project" value="UniProtKB-EC"/>
</dbReference>
<dbReference type="EMBL" id="FMSV02000504">
    <property type="protein sequence ID" value="SEH06773.1"/>
    <property type="molecule type" value="Genomic_DNA"/>
</dbReference>
<keyword evidence="2" id="KW-0808">Transferase</keyword>
<dbReference type="PANTHER" id="PTHR23150">
    <property type="entry name" value="SULFATASE MODIFYING FACTOR 1, 2"/>
    <property type="match status" value="1"/>
</dbReference>
<evidence type="ECO:0000313" key="2">
    <source>
        <dbReference type="EMBL" id="SEH06773.1"/>
    </source>
</evidence>
<reference evidence="2 3" key="1">
    <citation type="submission" date="2016-10" db="EMBL/GenBank/DDBJ databases">
        <authorList>
            <person name="de Groot N.N."/>
        </authorList>
    </citation>
    <scope>NUCLEOTIDE SEQUENCE [LARGE SCALE GENOMIC DNA]</scope>
    <source>
        <strain evidence="2">MBHS1</strain>
    </source>
</reference>
<keyword evidence="3" id="KW-1185">Reference proteome</keyword>
<name>A0A1H6FAV8_9GAMM</name>
<gene>
    <name evidence="2" type="primary">pkn1_7</name>
    <name evidence="2" type="ORF">MBHS_02639</name>
</gene>
<dbReference type="SUPFAM" id="SSF56436">
    <property type="entry name" value="C-type lectin-like"/>
    <property type="match status" value="1"/>
</dbReference>
<sequence length="233" mass="27029">MVRIPGADYAMGTYEISVGEYRRFEQNSGYRSKGDDCYVDKDQNGSWEQVSDASWQKPYFEQSAQHPVVCISWSDAVAYGKWLSRETGNHYRLPTSEEWERAARAETTTERYWGDDVDLACAYANVADQTGKQKYSHWTIHNCRDDHVYTAPVGQFRPNAWGLYDVLGNAWEWTCSLYDGEQSACAPEKGNESRVLRGGSWYNFPDRVRSAFRYLWRPTKRNDDVGFRVARIY</sequence>
<dbReference type="GO" id="GO:0120147">
    <property type="term" value="F:formylglycine-generating oxidase activity"/>
    <property type="evidence" value="ECO:0007669"/>
    <property type="project" value="TreeGrafter"/>
</dbReference>
<dbReference type="Pfam" id="PF03781">
    <property type="entry name" value="FGE-sulfatase"/>
    <property type="match status" value="1"/>
</dbReference>
<evidence type="ECO:0000259" key="1">
    <source>
        <dbReference type="Pfam" id="PF03781"/>
    </source>
</evidence>
<dbReference type="InterPro" id="IPR005532">
    <property type="entry name" value="SUMF_dom"/>
</dbReference>
<feature type="domain" description="Sulfatase-modifying factor enzyme-like" evidence="1">
    <location>
        <begin position="7"/>
        <end position="231"/>
    </location>
</feature>
<dbReference type="Proteomes" id="UP000236724">
    <property type="component" value="Unassembled WGS sequence"/>
</dbReference>
<protein>
    <submittedName>
        <fullName evidence="2">Serine/threonine-protein kinase pkn1</fullName>
        <ecNumber evidence="2">2.7.11.1</ecNumber>
    </submittedName>
</protein>
<proteinExistence type="predicted"/>
<dbReference type="InterPro" id="IPR042095">
    <property type="entry name" value="SUMF_sf"/>
</dbReference>
<dbReference type="PANTHER" id="PTHR23150:SF19">
    <property type="entry name" value="FORMYLGLYCINE-GENERATING ENZYME"/>
    <property type="match status" value="1"/>
</dbReference>
<dbReference type="InterPro" id="IPR016187">
    <property type="entry name" value="CTDL_fold"/>
</dbReference>
<dbReference type="EC" id="2.7.11.1" evidence="2"/>
<keyword evidence="2" id="KW-0418">Kinase</keyword>
<organism evidence="2 3">
    <name type="scientific">Candidatus Venteria ishoeyi</name>
    <dbReference type="NCBI Taxonomy" id="1899563"/>
    <lineage>
        <taxon>Bacteria</taxon>
        <taxon>Pseudomonadati</taxon>
        <taxon>Pseudomonadota</taxon>
        <taxon>Gammaproteobacteria</taxon>
        <taxon>Thiotrichales</taxon>
        <taxon>Thiotrichaceae</taxon>
        <taxon>Venteria</taxon>
    </lineage>
</organism>
<dbReference type="AlphaFoldDB" id="A0A1H6FAV8"/>